<keyword evidence="3 4" id="KW-0727">SH2 domain</keyword>
<dbReference type="Gene3D" id="2.30.29.30">
    <property type="entry name" value="Pleckstrin-homology domain (PH domain)/Phosphotyrosine-binding domain (PTB)"/>
    <property type="match status" value="1"/>
</dbReference>
<feature type="domain" description="SH2" evidence="6">
    <location>
        <begin position="599"/>
        <end position="684"/>
    </location>
</feature>
<dbReference type="GO" id="GO:0035556">
    <property type="term" value="P:intracellular signal transduction"/>
    <property type="evidence" value="ECO:0007669"/>
    <property type="project" value="TreeGrafter"/>
</dbReference>
<feature type="compositionally biased region" description="Polar residues" evidence="5">
    <location>
        <begin position="104"/>
        <end position="116"/>
    </location>
</feature>
<dbReference type="InterPro" id="IPR030523">
    <property type="entry name" value="SH2B"/>
</dbReference>
<feature type="compositionally biased region" description="Polar residues" evidence="5">
    <location>
        <begin position="725"/>
        <end position="741"/>
    </location>
</feature>
<feature type="region of interest" description="Disordered" evidence="5">
    <location>
        <begin position="363"/>
        <end position="412"/>
    </location>
</feature>
<feature type="compositionally biased region" description="Polar residues" evidence="5">
    <location>
        <begin position="282"/>
        <end position="304"/>
    </location>
</feature>
<keyword evidence="8" id="KW-1185">Reference proteome</keyword>
<feature type="region of interest" description="Disordered" evidence="5">
    <location>
        <begin position="455"/>
        <end position="487"/>
    </location>
</feature>
<dbReference type="Gene3D" id="3.30.505.10">
    <property type="entry name" value="SH2 domain"/>
    <property type="match status" value="1"/>
</dbReference>
<name>A0A1X7VIL0_AMPQE</name>
<dbReference type="InterPro" id="IPR011993">
    <property type="entry name" value="PH-like_dom_sf"/>
</dbReference>
<keyword evidence="2" id="KW-0597">Phosphoprotein</keyword>
<protein>
    <recommendedName>
        <fullName evidence="6">SH2 domain-containing protein</fullName>
    </recommendedName>
</protein>
<dbReference type="InterPro" id="IPR036860">
    <property type="entry name" value="SH2_dom_sf"/>
</dbReference>
<dbReference type="SUPFAM" id="SSF55550">
    <property type="entry name" value="SH2 domain"/>
    <property type="match status" value="1"/>
</dbReference>
<feature type="region of interest" description="Disordered" evidence="5">
    <location>
        <begin position="1"/>
        <end position="33"/>
    </location>
</feature>
<feature type="compositionally biased region" description="Low complexity" evidence="5">
    <location>
        <begin position="14"/>
        <end position="28"/>
    </location>
</feature>
<reference evidence="8" key="1">
    <citation type="journal article" date="2010" name="Nature">
        <title>The Amphimedon queenslandica genome and the evolution of animal complexity.</title>
        <authorList>
            <person name="Srivastava M."/>
            <person name="Simakov O."/>
            <person name="Chapman J."/>
            <person name="Fahey B."/>
            <person name="Gauthier M.E."/>
            <person name="Mitros T."/>
            <person name="Richards G.S."/>
            <person name="Conaco C."/>
            <person name="Dacre M."/>
            <person name="Hellsten U."/>
            <person name="Larroux C."/>
            <person name="Putnam N.H."/>
            <person name="Stanke M."/>
            <person name="Adamska M."/>
            <person name="Darling A."/>
            <person name="Degnan S.M."/>
            <person name="Oakley T.H."/>
            <person name="Plachetzki D.C."/>
            <person name="Zhai Y."/>
            <person name="Adamski M."/>
            <person name="Calcino A."/>
            <person name="Cummins S.F."/>
            <person name="Goodstein D.M."/>
            <person name="Harris C."/>
            <person name="Jackson D.J."/>
            <person name="Leys S.P."/>
            <person name="Shu S."/>
            <person name="Woodcroft B.J."/>
            <person name="Vervoort M."/>
            <person name="Kosik K.S."/>
            <person name="Manning G."/>
            <person name="Degnan B.M."/>
            <person name="Rokhsar D.S."/>
        </authorList>
    </citation>
    <scope>NUCLEOTIDE SEQUENCE [LARGE SCALE GENOMIC DNA]</scope>
</reference>
<dbReference type="STRING" id="400682.A0A1X7VIL0"/>
<dbReference type="OrthoDB" id="10047184at2759"/>
<dbReference type="PROSITE" id="PS50001">
    <property type="entry name" value="SH2"/>
    <property type="match status" value="1"/>
</dbReference>
<proteinExistence type="inferred from homology"/>
<comment type="similarity">
    <text evidence="1">Belongs to the SH2B adapter family.</text>
</comment>
<gene>
    <name evidence="7" type="primary">105316729</name>
</gene>
<evidence type="ECO:0000259" key="6">
    <source>
        <dbReference type="PROSITE" id="PS50001"/>
    </source>
</evidence>
<evidence type="ECO:0000256" key="5">
    <source>
        <dbReference type="SAM" id="MobiDB-lite"/>
    </source>
</evidence>
<dbReference type="EnsemblMetazoa" id="XM_019993175.1">
    <property type="protein sequence ID" value="XP_019848734.1"/>
    <property type="gene ID" value="LOC105316729"/>
</dbReference>
<accession>A0A1X7VIL0</accession>
<dbReference type="EnsemblMetazoa" id="Aqu2.1.39753_001">
    <property type="protein sequence ID" value="Aqu2.1.39753_001"/>
    <property type="gene ID" value="Aqu2.1.39753"/>
</dbReference>
<evidence type="ECO:0000256" key="1">
    <source>
        <dbReference type="ARBA" id="ARBA00010220"/>
    </source>
</evidence>
<dbReference type="Pfam" id="PF00017">
    <property type="entry name" value="SH2"/>
    <property type="match status" value="1"/>
</dbReference>
<evidence type="ECO:0000256" key="3">
    <source>
        <dbReference type="ARBA" id="ARBA00022999"/>
    </source>
</evidence>
<feature type="compositionally biased region" description="Low complexity" evidence="5">
    <location>
        <begin position="87"/>
        <end position="103"/>
    </location>
</feature>
<sequence length="815" mass="89244">MLGAQNNLSRSRQPSPASVSIASAGSGSLDTDWRTFSRDEGRRAALEFIDRARAYIQSANSPRVQESALVREFATSLTETLGANQTQPSSSSSSAQLRSLSPPTLHSTGRKTNSGSKHWWNIFKRNKGDRGSSLGRRDSIKRGSHIDNDPGILLDGILQQMNLVKDTPTWERCRLLLIDRHGNHQLEVYSPPKNCVPKMSLFCFLIEEVRCTSLLEVPDCDTSFVIKSRSHGEYVFKAGSYHDKSIWISTVLQYTTAPGAPGNMHMSASMNALSDTQRISGRSFTRSRSQTPITRSTGLNSTIARSPVPPTGPTSRREEPVMIDIMLLDTATNGPVAREQPVVAREDSGTNRRLVRSMCLDTPSPQLLEGHTPIDHIPPDLPTDDSTAGAGDQSVTGPSPPPPPIPLHRKSSAPPIVVNSMRNEEGGASLPLYSSSEALGCVDSEERLEFVNVPPVERGGRGHSRRRSYDSSYSHSTDVGGTGTTSPLVRNSYRIDVGSNERISSIATSGPSSTFSSAGNLHDVTRDVTHSPSSILPTTPDPLMGLETESQASSSHALFIETSSNVDVHLPRHTEHPYQSWATTSTDVENLRVLSQYPWFHGMISRNNATQLVQVGGVTGKYLVRQSESREGDFVLTFNCHNRAKHLRLTLDSSGCTIQHLWFEDSATMIEYFKTHPIPLDSIPASEDITLTSYVDRSASDSFRTTTVINMERINRTPPRRSRSIHVTSSQGTDRSNSPLRSTRGASGGAGGSNWRQIFNRRSASSQSVRSHATVQRTQSANASSMQEIRGRTIGGGASRWGNRVPENNYVSRQY</sequence>
<dbReference type="SUPFAM" id="SSF50729">
    <property type="entry name" value="PH domain-like"/>
    <property type="match status" value="1"/>
</dbReference>
<dbReference type="GO" id="GO:0005886">
    <property type="term" value="C:plasma membrane"/>
    <property type="evidence" value="ECO:0007669"/>
    <property type="project" value="TreeGrafter"/>
</dbReference>
<dbReference type="InParanoid" id="A0A1X7VIL0"/>
<evidence type="ECO:0000313" key="7">
    <source>
        <dbReference type="EnsemblMetazoa" id="Aqu2.1.39753_001"/>
    </source>
</evidence>
<evidence type="ECO:0000256" key="2">
    <source>
        <dbReference type="ARBA" id="ARBA00022553"/>
    </source>
</evidence>
<reference evidence="7" key="2">
    <citation type="submission" date="2017-05" db="UniProtKB">
        <authorList>
            <consortium name="EnsemblMetazoa"/>
        </authorList>
    </citation>
    <scope>IDENTIFICATION</scope>
</reference>
<dbReference type="AlphaFoldDB" id="A0A1X7VIL0"/>
<feature type="compositionally biased region" description="Polar residues" evidence="5">
    <location>
        <begin position="1"/>
        <end position="13"/>
    </location>
</feature>
<dbReference type="GO" id="GO:0005068">
    <property type="term" value="F:transmembrane receptor protein tyrosine kinase adaptor activity"/>
    <property type="evidence" value="ECO:0007669"/>
    <property type="project" value="TreeGrafter"/>
</dbReference>
<feature type="region of interest" description="Disordered" evidence="5">
    <location>
        <begin position="80"/>
        <end position="116"/>
    </location>
</feature>
<dbReference type="PANTHER" id="PTHR10872">
    <property type="entry name" value="SH2B ADAPTER PROTEIN"/>
    <property type="match status" value="1"/>
</dbReference>
<feature type="region of interest" description="Disordered" evidence="5">
    <location>
        <begin position="282"/>
        <end position="317"/>
    </location>
</feature>
<evidence type="ECO:0000313" key="8">
    <source>
        <dbReference type="Proteomes" id="UP000007879"/>
    </source>
</evidence>
<dbReference type="eggNOG" id="ENOG502QT43">
    <property type="taxonomic scope" value="Eukaryota"/>
</dbReference>
<dbReference type="InterPro" id="IPR000980">
    <property type="entry name" value="SH2"/>
</dbReference>
<organism evidence="7">
    <name type="scientific">Amphimedon queenslandica</name>
    <name type="common">Sponge</name>
    <dbReference type="NCBI Taxonomy" id="400682"/>
    <lineage>
        <taxon>Eukaryota</taxon>
        <taxon>Metazoa</taxon>
        <taxon>Porifera</taxon>
        <taxon>Demospongiae</taxon>
        <taxon>Heteroscleromorpha</taxon>
        <taxon>Haplosclerida</taxon>
        <taxon>Niphatidae</taxon>
        <taxon>Amphimedon</taxon>
    </lineage>
</organism>
<feature type="region of interest" description="Disordered" evidence="5">
    <location>
        <begin position="709"/>
        <end position="815"/>
    </location>
</feature>
<dbReference type="SMART" id="SM00252">
    <property type="entry name" value="SH2"/>
    <property type="match status" value="1"/>
</dbReference>
<dbReference type="Proteomes" id="UP000007879">
    <property type="component" value="Unassembled WGS sequence"/>
</dbReference>
<feature type="compositionally biased region" description="Polar residues" evidence="5">
    <location>
        <begin position="754"/>
        <end position="787"/>
    </location>
</feature>
<evidence type="ECO:0000256" key="4">
    <source>
        <dbReference type="PROSITE-ProRule" id="PRU00191"/>
    </source>
</evidence>
<dbReference type="PANTHER" id="PTHR10872:SF2">
    <property type="entry name" value="LNK, ISOFORM D"/>
    <property type="match status" value="1"/>
</dbReference>
<dbReference type="KEGG" id="aqu:105316729"/>